<organism evidence="1 2">
    <name type="scientific">Citrobacter koseri (strain ATCC BAA-895 / CDC 4225-83 / SGSC4696)</name>
    <dbReference type="NCBI Taxonomy" id="290338"/>
    <lineage>
        <taxon>Bacteria</taxon>
        <taxon>Pseudomonadati</taxon>
        <taxon>Pseudomonadota</taxon>
        <taxon>Gammaproteobacteria</taxon>
        <taxon>Enterobacterales</taxon>
        <taxon>Enterobacteriaceae</taxon>
        <taxon>Citrobacter</taxon>
    </lineage>
</organism>
<name>A8ADP5_CITK8</name>
<sequence>MDTVPDGASLIRPTSCTDSVGRIRRLIALRLSDLQPALNPQAG</sequence>
<dbReference type="EMBL" id="CP000822">
    <property type="protein sequence ID" value="ABV11608.1"/>
    <property type="molecule type" value="Genomic_DNA"/>
</dbReference>
<reference evidence="1 2" key="1">
    <citation type="submission" date="2007-08" db="EMBL/GenBank/DDBJ databases">
        <authorList>
            <consortium name="The Citrobacter koseri Genome Sequencing Project"/>
            <person name="McClelland M."/>
            <person name="Sanderson E.K."/>
            <person name="Porwollik S."/>
            <person name="Spieth J."/>
            <person name="Clifton W.S."/>
            <person name="Latreille P."/>
            <person name="Courtney L."/>
            <person name="Wang C."/>
            <person name="Pepin K."/>
            <person name="Bhonagiri V."/>
            <person name="Nash W."/>
            <person name="Johnson M."/>
            <person name="Thiruvilangam P."/>
            <person name="Wilson R."/>
        </authorList>
    </citation>
    <scope>NUCLEOTIDE SEQUENCE [LARGE SCALE GENOMIC DNA]</scope>
    <source>
        <strain evidence="2">ATCC BAA-895 / CDC 4225-83 / SGSC4696</strain>
    </source>
</reference>
<keyword evidence="2" id="KW-1185">Reference proteome</keyword>
<dbReference type="Proteomes" id="UP000008148">
    <property type="component" value="Chromosome"/>
</dbReference>
<accession>A8ADP5</accession>
<gene>
    <name evidence="1" type="ordered locus">CKO_00452</name>
</gene>
<dbReference type="AlphaFoldDB" id="A8ADP5"/>
<evidence type="ECO:0000313" key="1">
    <source>
        <dbReference type="EMBL" id="ABV11608.1"/>
    </source>
</evidence>
<dbReference type="STRING" id="290338.CKO_00452"/>
<dbReference type="HOGENOM" id="CLU_218280_0_0_6"/>
<proteinExistence type="predicted"/>
<protein>
    <submittedName>
        <fullName evidence="1">Uncharacterized protein</fullName>
    </submittedName>
</protein>
<dbReference type="KEGG" id="cko:CKO_00452"/>
<evidence type="ECO:0000313" key="2">
    <source>
        <dbReference type="Proteomes" id="UP000008148"/>
    </source>
</evidence>